<dbReference type="InterPro" id="IPR017930">
    <property type="entry name" value="Myb_dom"/>
</dbReference>
<gene>
    <name evidence="9" type="ORF">ECRASSUSDP1_LOCUS23361</name>
</gene>
<evidence type="ECO:0000259" key="8">
    <source>
        <dbReference type="PROSITE" id="PS51294"/>
    </source>
</evidence>
<keyword evidence="1" id="KW-0805">Transcription regulation</keyword>
<dbReference type="GO" id="GO:0003677">
    <property type="term" value="F:DNA binding"/>
    <property type="evidence" value="ECO:0007669"/>
    <property type="project" value="UniProtKB-KW"/>
</dbReference>
<evidence type="ECO:0000256" key="5">
    <source>
        <dbReference type="SAM" id="MobiDB-lite"/>
    </source>
</evidence>
<dbReference type="InterPro" id="IPR009057">
    <property type="entry name" value="Homeodomain-like_sf"/>
</dbReference>
<keyword evidence="3" id="KW-0804">Transcription</keyword>
<feature type="region of interest" description="Disordered" evidence="5">
    <location>
        <begin position="194"/>
        <end position="216"/>
    </location>
</feature>
<evidence type="ECO:0000259" key="7">
    <source>
        <dbReference type="PROSITE" id="PS51293"/>
    </source>
</evidence>
<name>A0AAD1Y196_EUPCR</name>
<dbReference type="Proteomes" id="UP001295684">
    <property type="component" value="Unassembled WGS sequence"/>
</dbReference>
<evidence type="ECO:0000313" key="10">
    <source>
        <dbReference type="Proteomes" id="UP001295684"/>
    </source>
</evidence>
<dbReference type="AlphaFoldDB" id="A0AAD1Y196"/>
<comment type="caution">
    <text evidence="9">The sequence shown here is derived from an EMBL/GenBank/DDBJ whole genome shotgun (WGS) entry which is preliminary data.</text>
</comment>
<sequence length="396" mass="45797">MHQILWVNYPMFYFTSCFAVPQPISTRKLPHTSQMFYFLIKRSRQELKWSTEEHNQLVQGLKTYGKEWHKIDQMILTKSSPQIRYYSRKYFNAIKQCCNTEDPIELIRQDMVDNNLPFNLKEEKNEEISIDLQELPVENKTSFLNIGHKLQSARKEDFCSFTNNKSSGHLMKYCGESSSNEFFESKAERSYAKSESSQKDFRKAMNKREPKYSDSNSEAFTWKQGALMKAKQKSHKCRASKKRHQKMEVKARNNKLINTGNNIYSKVPYIVITNKNNTKEILPLYPAQVLIIPAKNEGHQQANLQGNLFDNTLNGSSGDLGTFSIFKTYSAEKGQFVIKENPTKLQDVCRQGGVQCVNIQSISTTASTEKQLLQKSPPSSISELEDICQKYCHCFF</sequence>
<evidence type="ECO:0000256" key="4">
    <source>
        <dbReference type="ARBA" id="ARBA00023242"/>
    </source>
</evidence>
<feature type="domain" description="Myb-like" evidence="6">
    <location>
        <begin position="41"/>
        <end position="91"/>
    </location>
</feature>
<dbReference type="PROSITE" id="PS51294">
    <property type="entry name" value="HTH_MYB"/>
    <property type="match status" value="1"/>
</dbReference>
<accession>A0AAD1Y196</accession>
<feature type="domain" description="HTH myb-type" evidence="8">
    <location>
        <begin position="41"/>
        <end position="95"/>
    </location>
</feature>
<keyword evidence="2" id="KW-0238">DNA-binding</keyword>
<dbReference type="PROSITE" id="PS50090">
    <property type="entry name" value="MYB_LIKE"/>
    <property type="match status" value="1"/>
</dbReference>
<evidence type="ECO:0000256" key="1">
    <source>
        <dbReference type="ARBA" id="ARBA00023015"/>
    </source>
</evidence>
<evidence type="ECO:0000313" key="9">
    <source>
        <dbReference type="EMBL" id="CAI2381895.1"/>
    </source>
</evidence>
<evidence type="ECO:0000256" key="3">
    <source>
        <dbReference type="ARBA" id="ARBA00023163"/>
    </source>
</evidence>
<keyword evidence="4" id="KW-0539">Nucleus</keyword>
<dbReference type="InterPro" id="IPR017884">
    <property type="entry name" value="SANT_dom"/>
</dbReference>
<proteinExistence type="predicted"/>
<keyword evidence="10" id="KW-1185">Reference proteome</keyword>
<dbReference type="InterPro" id="IPR001005">
    <property type="entry name" value="SANT/Myb"/>
</dbReference>
<dbReference type="CDD" id="cd00167">
    <property type="entry name" value="SANT"/>
    <property type="match status" value="1"/>
</dbReference>
<dbReference type="Pfam" id="PF00249">
    <property type="entry name" value="Myb_DNA-binding"/>
    <property type="match status" value="1"/>
</dbReference>
<evidence type="ECO:0000256" key="2">
    <source>
        <dbReference type="ARBA" id="ARBA00023125"/>
    </source>
</evidence>
<dbReference type="SMART" id="SM00717">
    <property type="entry name" value="SANT"/>
    <property type="match status" value="1"/>
</dbReference>
<reference evidence="9" key="1">
    <citation type="submission" date="2023-07" db="EMBL/GenBank/DDBJ databases">
        <authorList>
            <consortium name="AG Swart"/>
            <person name="Singh M."/>
            <person name="Singh A."/>
            <person name="Seah K."/>
            <person name="Emmerich C."/>
        </authorList>
    </citation>
    <scope>NUCLEOTIDE SEQUENCE</scope>
    <source>
        <strain evidence="9">DP1</strain>
    </source>
</reference>
<organism evidence="9 10">
    <name type="scientific">Euplotes crassus</name>
    <dbReference type="NCBI Taxonomy" id="5936"/>
    <lineage>
        <taxon>Eukaryota</taxon>
        <taxon>Sar</taxon>
        <taxon>Alveolata</taxon>
        <taxon>Ciliophora</taxon>
        <taxon>Intramacronucleata</taxon>
        <taxon>Spirotrichea</taxon>
        <taxon>Hypotrichia</taxon>
        <taxon>Euplotida</taxon>
        <taxon>Euplotidae</taxon>
        <taxon>Moneuplotes</taxon>
    </lineage>
</organism>
<dbReference type="PROSITE" id="PS51293">
    <property type="entry name" value="SANT"/>
    <property type="match status" value="1"/>
</dbReference>
<feature type="domain" description="SANT" evidence="7">
    <location>
        <begin position="48"/>
        <end position="95"/>
    </location>
</feature>
<dbReference type="PANTHER" id="PTHR12802">
    <property type="entry name" value="SWI/SNF COMPLEX-RELATED"/>
    <property type="match status" value="1"/>
</dbReference>
<feature type="compositionally biased region" description="Basic and acidic residues" evidence="5">
    <location>
        <begin position="194"/>
        <end position="212"/>
    </location>
</feature>
<evidence type="ECO:0000259" key="6">
    <source>
        <dbReference type="PROSITE" id="PS50090"/>
    </source>
</evidence>
<protein>
    <submittedName>
        <fullName evidence="9">Uncharacterized protein</fullName>
    </submittedName>
</protein>
<dbReference type="EMBL" id="CAMPGE010024024">
    <property type="protein sequence ID" value="CAI2381895.1"/>
    <property type="molecule type" value="Genomic_DNA"/>
</dbReference>
<dbReference type="Gene3D" id="1.10.10.60">
    <property type="entry name" value="Homeodomain-like"/>
    <property type="match status" value="1"/>
</dbReference>
<dbReference type="SUPFAM" id="SSF46689">
    <property type="entry name" value="Homeodomain-like"/>
    <property type="match status" value="1"/>
</dbReference>